<reference evidence="2 3" key="1">
    <citation type="journal article" date="2019" name="Int. J. Syst. Evol. Microbiol.">
        <title>The Global Catalogue of Microorganisms (GCM) 10K type strain sequencing project: providing services to taxonomists for standard genome sequencing and annotation.</title>
        <authorList>
            <consortium name="The Broad Institute Genomics Platform"/>
            <consortium name="The Broad Institute Genome Sequencing Center for Infectious Disease"/>
            <person name="Wu L."/>
            <person name="Ma J."/>
        </authorList>
    </citation>
    <scope>NUCLEOTIDE SEQUENCE [LARGE SCALE GENOMIC DNA]</scope>
    <source>
        <strain evidence="2 3">JCM 3325</strain>
    </source>
</reference>
<accession>A0ABN3KCM2</accession>
<sequence>MQQDADHAAGQAYRHRMAAHTDTDLGSADIHSRMEDPAGLKRLVRYRPQQRLFQREVLPAGTRARVDPPQVIGGFLLGDPRVELHSTR</sequence>
<evidence type="ECO:0000256" key="1">
    <source>
        <dbReference type="SAM" id="MobiDB-lite"/>
    </source>
</evidence>
<protein>
    <submittedName>
        <fullName evidence="2">Uncharacterized protein</fullName>
    </submittedName>
</protein>
<evidence type="ECO:0000313" key="3">
    <source>
        <dbReference type="Proteomes" id="UP001501231"/>
    </source>
</evidence>
<dbReference type="Proteomes" id="UP001501231">
    <property type="component" value="Unassembled WGS sequence"/>
</dbReference>
<keyword evidence="3" id="KW-1185">Reference proteome</keyword>
<name>A0ABN3KCM2_9ACTN</name>
<dbReference type="EMBL" id="BAAARW010000044">
    <property type="protein sequence ID" value="GAA2455968.1"/>
    <property type="molecule type" value="Genomic_DNA"/>
</dbReference>
<gene>
    <name evidence="2" type="ORF">GCM10010191_89100</name>
</gene>
<proteinExistence type="predicted"/>
<organism evidence="2 3">
    <name type="scientific">Actinomadura vinacea</name>
    <dbReference type="NCBI Taxonomy" id="115336"/>
    <lineage>
        <taxon>Bacteria</taxon>
        <taxon>Bacillati</taxon>
        <taxon>Actinomycetota</taxon>
        <taxon>Actinomycetes</taxon>
        <taxon>Streptosporangiales</taxon>
        <taxon>Thermomonosporaceae</taxon>
        <taxon>Actinomadura</taxon>
    </lineage>
</organism>
<evidence type="ECO:0000313" key="2">
    <source>
        <dbReference type="EMBL" id="GAA2455968.1"/>
    </source>
</evidence>
<comment type="caution">
    <text evidence="2">The sequence shown here is derived from an EMBL/GenBank/DDBJ whole genome shotgun (WGS) entry which is preliminary data.</text>
</comment>
<feature type="region of interest" description="Disordered" evidence="1">
    <location>
        <begin position="1"/>
        <end position="33"/>
    </location>
</feature>